<dbReference type="SMART" id="SM00020">
    <property type="entry name" value="Tryp_SPc"/>
    <property type="match status" value="1"/>
</dbReference>
<dbReference type="InterPro" id="IPR043504">
    <property type="entry name" value="Peptidase_S1_PA_chymotrypsin"/>
</dbReference>
<accession>A0ABR2W6N2</accession>
<keyword evidence="1" id="KW-1015">Disulfide bond</keyword>
<dbReference type="CDD" id="cd00190">
    <property type="entry name" value="Tryp_SPc"/>
    <property type="match status" value="1"/>
</dbReference>
<dbReference type="InterPro" id="IPR009003">
    <property type="entry name" value="Peptidase_S1_PA"/>
</dbReference>
<organism evidence="4 5">
    <name type="scientific">Basidiobolus ranarum</name>
    <dbReference type="NCBI Taxonomy" id="34480"/>
    <lineage>
        <taxon>Eukaryota</taxon>
        <taxon>Fungi</taxon>
        <taxon>Fungi incertae sedis</taxon>
        <taxon>Zoopagomycota</taxon>
        <taxon>Entomophthoromycotina</taxon>
        <taxon>Basidiobolomycetes</taxon>
        <taxon>Basidiobolales</taxon>
        <taxon>Basidiobolaceae</taxon>
        <taxon>Basidiobolus</taxon>
    </lineage>
</organism>
<comment type="caution">
    <text evidence="4">The sequence shown here is derived from an EMBL/GenBank/DDBJ whole genome shotgun (WGS) entry which is preliminary data.</text>
</comment>
<sequence length="413" mass="45450">MYGYGMNLAAQKTCKINEVFSRFLDNDETIARIGTFSLDILLFVAVFQENSFIYSTGANSTTKTHFCLILLMPTIFGDTFRMRRLILLLLSSLPMIMGDSEVIPEPRKSSIRGGAAAYAGEFPFLAHLFIHGVPSCGGSILHHEWILTAAHCLIDFQNGIFLPPKLPTFPTEQIKVVVGTANGDSSNSVGVSQAFVHPKYQPETYLNDIAILRLDTPLGYNSSVQPIQINPSPVRNFQTFLALGWGQTEWADSSTVLLSVNITTSPIFPCQSIIPDFEDHNDDFICTGFTPGKDTCAGDSGGPLIQNYMTDAKATVPSLYGITSFGVSMLQRKNVECGSFESLGFYTRVSTHIDYLLEVTGIHPDVLLVNGTELAITSRTKSNRVKIQSQASTWKSFVLELVGLGWFWAMLLI</sequence>
<dbReference type="SUPFAM" id="SSF50494">
    <property type="entry name" value="Trypsin-like serine proteases"/>
    <property type="match status" value="1"/>
</dbReference>
<dbReference type="PRINTS" id="PR00722">
    <property type="entry name" value="CHYMOTRYPSIN"/>
</dbReference>
<evidence type="ECO:0000259" key="3">
    <source>
        <dbReference type="PROSITE" id="PS50240"/>
    </source>
</evidence>
<dbReference type="PROSITE" id="PS00135">
    <property type="entry name" value="TRYPSIN_SER"/>
    <property type="match status" value="1"/>
</dbReference>
<keyword evidence="2" id="KW-0645">Protease</keyword>
<dbReference type="Pfam" id="PF00089">
    <property type="entry name" value="Trypsin"/>
    <property type="match status" value="1"/>
</dbReference>
<evidence type="ECO:0000313" key="5">
    <source>
        <dbReference type="Proteomes" id="UP001479436"/>
    </source>
</evidence>
<keyword evidence="2" id="KW-0378">Hydrolase</keyword>
<protein>
    <recommendedName>
        <fullName evidence="3">Peptidase S1 domain-containing protein</fullName>
    </recommendedName>
</protein>
<feature type="domain" description="Peptidase S1" evidence="3">
    <location>
        <begin position="111"/>
        <end position="361"/>
    </location>
</feature>
<dbReference type="EMBL" id="JASJQH010006970">
    <property type="protein sequence ID" value="KAK9721732.1"/>
    <property type="molecule type" value="Genomic_DNA"/>
</dbReference>
<evidence type="ECO:0000313" key="4">
    <source>
        <dbReference type="EMBL" id="KAK9721732.1"/>
    </source>
</evidence>
<dbReference type="InterPro" id="IPR018114">
    <property type="entry name" value="TRYPSIN_HIS"/>
</dbReference>
<gene>
    <name evidence="4" type="ORF">K7432_003199</name>
</gene>
<dbReference type="InterPro" id="IPR001314">
    <property type="entry name" value="Peptidase_S1A"/>
</dbReference>
<name>A0ABR2W6N2_9FUNG</name>
<dbReference type="PROSITE" id="PS50240">
    <property type="entry name" value="TRYPSIN_DOM"/>
    <property type="match status" value="1"/>
</dbReference>
<dbReference type="InterPro" id="IPR001254">
    <property type="entry name" value="Trypsin_dom"/>
</dbReference>
<keyword evidence="5" id="KW-1185">Reference proteome</keyword>
<proteinExistence type="predicted"/>
<dbReference type="Gene3D" id="2.40.10.10">
    <property type="entry name" value="Trypsin-like serine proteases"/>
    <property type="match status" value="1"/>
</dbReference>
<evidence type="ECO:0000256" key="1">
    <source>
        <dbReference type="ARBA" id="ARBA00023157"/>
    </source>
</evidence>
<dbReference type="PANTHER" id="PTHR24252:SF7">
    <property type="entry name" value="HYALIN"/>
    <property type="match status" value="1"/>
</dbReference>
<dbReference type="InterPro" id="IPR033116">
    <property type="entry name" value="TRYPSIN_SER"/>
</dbReference>
<dbReference type="Proteomes" id="UP001479436">
    <property type="component" value="Unassembled WGS sequence"/>
</dbReference>
<dbReference type="PANTHER" id="PTHR24252">
    <property type="entry name" value="ACROSIN-RELATED"/>
    <property type="match status" value="1"/>
</dbReference>
<keyword evidence="2" id="KW-0720">Serine protease</keyword>
<dbReference type="PROSITE" id="PS00134">
    <property type="entry name" value="TRYPSIN_HIS"/>
    <property type="match status" value="1"/>
</dbReference>
<reference evidence="4 5" key="1">
    <citation type="submission" date="2023-04" db="EMBL/GenBank/DDBJ databases">
        <title>Genome of Basidiobolus ranarum AG-B5.</title>
        <authorList>
            <person name="Stajich J.E."/>
            <person name="Carter-House D."/>
            <person name="Gryganskyi A."/>
        </authorList>
    </citation>
    <scope>NUCLEOTIDE SEQUENCE [LARGE SCALE GENOMIC DNA]</scope>
    <source>
        <strain evidence="4 5">AG-B5</strain>
    </source>
</reference>
<evidence type="ECO:0000256" key="2">
    <source>
        <dbReference type="RuleBase" id="RU363034"/>
    </source>
</evidence>